<dbReference type="CDD" id="cd16892">
    <property type="entry name" value="LT_VirB1-like"/>
    <property type="match status" value="1"/>
</dbReference>
<dbReference type="SUPFAM" id="SSF53955">
    <property type="entry name" value="Lysozyme-like"/>
    <property type="match status" value="1"/>
</dbReference>
<dbReference type="InterPro" id="IPR008258">
    <property type="entry name" value="Transglycosylase_SLT_dom_1"/>
</dbReference>
<dbReference type="Gene3D" id="1.10.530.10">
    <property type="match status" value="1"/>
</dbReference>
<comment type="similarity">
    <text evidence="1">Belongs to the virb1 family.</text>
</comment>
<dbReference type="InterPro" id="IPR023346">
    <property type="entry name" value="Lysozyme-like_dom_sf"/>
</dbReference>
<keyword evidence="4" id="KW-1185">Reference proteome</keyword>
<dbReference type="AlphaFoldDB" id="A0A437LYQ5"/>
<reference evidence="3 4" key="1">
    <citation type="submission" date="2019-01" db="EMBL/GenBank/DDBJ databases">
        <authorList>
            <person name="Chen W.-M."/>
        </authorList>
    </citation>
    <scope>NUCLEOTIDE SEQUENCE [LARGE SCALE GENOMIC DNA]</scope>
    <source>
        <strain evidence="3 4">CCP-7</strain>
    </source>
</reference>
<organism evidence="3 4">
    <name type="scientific">Sphingomonas crocodyli</name>
    <dbReference type="NCBI Taxonomy" id="1979270"/>
    <lineage>
        <taxon>Bacteria</taxon>
        <taxon>Pseudomonadati</taxon>
        <taxon>Pseudomonadota</taxon>
        <taxon>Alphaproteobacteria</taxon>
        <taxon>Sphingomonadales</taxon>
        <taxon>Sphingomonadaceae</taxon>
        <taxon>Sphingomonas</taxon>
    </lineage>
</organism>
<dbReference type="EMBL" id="SACN01000003">
    <property type="protein sequence ID" value="RVT90551.1"/>
    <property type="molecule type" value="Genomic_DNA"/>
</dbReference>
<name>A0A437LYQ5_9SPHN</name>
<dbReference type="Pfam" id="PF01464">
    <property type="entry name" value="SLT"/>
    <property type="match status" value="1"/>
</dbReference>
<feature type="domain" description="Transglycosylase SLT" evidence="2">
    <location>
        <begin position="13"/>
        <end position="142"/>
    </location>
</feature>
<evidence type="ECO:0000259" key="2">
    <source>
        <dbReference type="Pfam" id="PF01464"/>
    </source>
</evidence>
<evidence type="ECO:0000313" key="4">
    <source>
        <dbReference type="Proteomes" id="UP000282971"/>
    </source>
</evidence>
<accession>A0A437LYQ5</accession>
<gene>
    <name evidence="3" type="ORF">EOD43_18700</name>
</gene>
<sequence>MLSISAAAALAFQCAPTVAPETLLSVAHAESELDTLAIGVNRGPAAPRATSEAEAARIARALIAKGYSVDLGIAQINSRNLGWLGLSVEDAFDACENFAAAARVLGDAFAATSRAGGADPLGRALSRYNSGNDRRGFANGYVGRVYRAARRIVPALDAPAAEPLSYVTPPASLSPPPLADLPAPAREAEPLAASWDVFARSSHSPLIVFGGSQ</sequence>
<comment type="caution">
    <text evidence="3">The sequence shown here is derived from an EMBL/GenBank/DDBJ whole genome shotgun (WGS) entry which is preliminary data.</text>
</comment>
<dbReference type="OrthoDB" id="8277605at2"/>
<proteinExistence type="inferred from homology"/>
<dbReference type="Proteomes" id="UP000282971">
    <property type="component" value="Unassembled WGS sequence"/>
</dbReference>
<protein>
    <submittedName>
        <fullName evidence="3">Conjugal transfer protein</fullName>
    </submittedName>
</protein>
<evidence type="ECO:0000256" key="1">
    <source>
        <dbReference type="ARBA" id="ARBA00009387"/>
    </source>
</evidence>
<evidence type="ECO:0000313" key="3">
    <source>
        <dbReference type="EMBL" id="RVT90551.1"/>
    </source>
</evidence>